<organism evidence="1">
    <name type="scientific">Arundo donax</name>
    <name type="common">Giant reed</name>
    <name type="synonym">Donax arundinaceus</name>
    <dbReference type="NCBI Taxonomy" id="35708"/>
    <lineage>
        <taxon>Eukaryota</taxon>
        <taxon>Viridiplantae</taxon>
        <taxon>Streptophyta</taxon>
        <taxon>Embryophyta</taxon>
        <taxon>Tracheophyta</taxon>
        <taxon>Spermatophyta</taxon>
        <taxon>Magnoliopsida</taxon>
        <taxon>Liliopsida</taxon>
        <taxon>Poales</taxon>
        <taxon>Poaceae</taxon>
        <taxon>PACMAD clade</taxon>
        <taxon>Arundinoideae</taxon>
        <taxon>Arundineae</taxon>
        <taxon>Arundo</taxon>
    </lineage>
</organism>
<proteinExistence type="predicted"/>
<reference evidence="1" key="1">
    <citation type="submission" date="2014-09" db="EMBL/GenBank/DDBJ databases">
        <authorList>
            <person name="Magalhaes I.L.F."/>
            <person name="Oliveira U."/>
            <person name="Santos F.R."/>
            <person name="Vidigal T.H.D.A."/>
            <person name="Brescovit A.D."/>
            <person name="Santos A.J."/>
        </authorList>
    </citation>
    <scope>NUCLEOTIDE SEQUENCE</scope>
    <source>
        <tissue evidence="1">Shoot tissue taken approximately 20 cm above the soil surface</tissue>
    </source>
</reference>
<accession>A0A0A9CCN7</accession>
<dbReference type="EMBL" id="GBRH01228623">
    <property type="protein sequence ID" value="JAD69272.1"/>
    <property type="molecule type" value="Transcribed_RNA"/>
</dbReference>
<evidence type="ECO:0000313" key="1">
    <source>
        <dbReference type="EMBL" id="JAD69272.1"/>
    </source>
</evidence>
<name>A0A0A9CCN7_ARUDO</name>
<protein>
    <submittedName>
        <fullName evidence="1">Uncharacterized protein</fullName>
    </submittedName>
</protein>
<reference evidence="1" key="2">
    <citation type="journal article" date="2015" name="Data Brief">
        <title>Shoot transcriptome of the giant reed, Arundo donax.</title>
        <authorList>
            <person name="Barrero R.A."/>
            <person name="Guerrero F.D."/>
            <person name="Moolhuijzen P."/>
            <person name="Goolsby J.A."/>
            <person name="Tidwell J."/>
            <person name="Bellgard S.E."/>
            <person name="Bellgard M.I."/>
        </authorList>
    </citation>
    <scope>NUCLEOTIDE SEQUENCE</scope>
    <source>
        <tissue evidence="1">Shoot tissue taken approximately 20 cm above the soil surface</tissue>
    </source>
</reference>
<dbReference type="AlphaFoldDB" id="A0A0A9CCN7"/>
<sequence length="25" mass="3114">MCVCCKYLKFQMKKNMFAEAKQRRK</sequence>